<dbReference type="Pfam" id="PF01381">
    <property type="entry name" value="HTH_3"/>
    <property type="match status" value="1"/>
</dbReference>
<accession>A0A075H041</accession>
<dbReference type="GO" id="GO:0003677">
    <property type="term" value="F:DNA binding"/>
    <property type="evidence" value="ECO:0007669"/>
    <property type="project" value="UniProtKB-KW"/>
</dbReference>
<dbReference type="EMBL" id="KF900867">
    <property type="protein sequence ID" value="AIF09591.1"/>
    <property type="molecule type" value="Genomic_DNA"/>
</dbReference>
<dbReference type="SMART" id="SM00530">
    <property type="entry name" value="HTH_XRE"/>
    <property type="match status" value="2"/>
</dbReference>
<keyword evidence="1" id="KW-0238">DNA-binding</keyword>
<proteinExistence type="predicted"/>
<evidence type="ECO:0000259" key="2">
    <source>
        <dbReference type="PROSITE" id="PS50943"/>
    </source>
</evidence>
<feature type="domain" description="HTH cro/C1-type" evidence="2">
    <location>
        <begin position="249"/>
        <end position="303"/>
    </location>
</feature>
<dbReference type="GO" id="GO:0005829">
    <property type="term" value="C:cytosol"/>
    <property type="evidence" value="ECO:0007669"/>
    <property type="project" value="TreeGrafter"/>
</dbReference>
<dbReference type="InterPro" id="IPR001387">
    <property type="entry name" value="Cro/C1-type_HTH"/>
</dbReference>
<dbReference type="InterPro" id="IPR014710">
    <property type="entry name" value="RmlC-like_jellyroll"/>
</dbReference>
<reference evidence="3" key="1">
    <citation type="journal article" date="2014" name="Genome Biol. Evol.">
        <title>Pangenome evidence for extensive interdomain horizontal transfer affecting lineage core and shell genes in uncultured planktonic thaumarchaeota and euryarchaeota.</title>
        <authorList>
            <person name="Deschamps P."/>
            <person name="Zivanovic Y."/>
            <person name="Moreira D."/>
            <person name="Rodriguez-Valera F."/>
            <person name="Lopez-Garcia P."/>
        </authorList>
    </citation>
    <scope>NUCLEOTIDE SEQUENCE</scope>
</reference>
<dbReference type="CDD" id="cd00093">
    <property type="entry name" value="HTH_XRE"/>
    <property type="match status" value="1"/>
</dbReference>
<dbReference type="Gene3D" id="2.60.120.10">
    <property type="entry name" value="Jelly Rolls"/>
    <property type="match status" value="2"/>
</dbReference>
<organism evidence="3">
    <name type="scientific">uncultured marine thaumarchaeote KM3_38_E02</name>
    <dbReference type="NCBI Taxonomy" id="1456138"/>
    <lineage>
        <taxon>Archaea</taxon>
        <taxon>Nitrososphaerota</taxon>
        <taxon>environmental samples</taxon>
    </lineage>
</organism>
<dbReference type="GO" id="GO:0003700">
    <property type="term" value="F:DNA-binding transcription factor activity"/>
    <property type="evidence" value="ECO:0007669"/>
    <property type="project" value="TreeGrafter"/>
</dbReference>
<dbReference type="InterPro" id="IPR010982">
    <property type="entry name" value="Lambda_DNA-bd_dom_sf"/>
</dbReference>
<protein>
    <submittedName>
        <fullName evidence="3">Helix-turn-helix domain-containing protein</fullName>
    </submittedName>
</protein>
<dbReference type="InterPro" id="IPR050807">
    <property type="entry name" value="TransReg_Diox_bact_type"/>
</dbReference>
<dbReference type="CDD" id="cd20489">
    <property type="entry name" value="cupin_HppE-like_C"/>
    <property type="match status" value="1"/>
</dbReference>
<evidence type="ECO:0000313" key="3">
    <source>
        <dbReference type="EMBL" id="AIF09591.1"/>
    </source>
</evidence>
<dbReference type="PANTHER" id="PTHR46797:SF1">
    <property type="entry name" value="METHYLPHOSPHONATE SYNTHASE"/>
    <property type="match status" value="1"/>
</dbReference>
<sequence>MVETLKNSRGLELERKRIGSNFLGILNDLKRRPEDAAEELGVTLIEINSIIEGKQELSFDLVSKATSIWPVNTRDFFIVRDDCETGIKIMTAVESKDSGRIMNRAGKPYYEYRDTAMSSVAPFRPEWIMELCIVNDNDPNNKSVQWNNGHFMHQFTYFIGEVNFYYMSPTGEKKVALMNTGDSVYITPFVPHTFATRKGASKNGLILALTYGNKLTGEVQQELSSVSPILGKEYVLDFSNKNKAFGSLLSFHRNNANIPISDLATRVKISKEKIESFENGLASPSFEEITKFARALRINSRELFPNDLIENNVILQKYNEGEKWFFPESTKSYEFIELATTSNLPFSKAFEINVLDSNEDKFDLKIGLHQYVYNLGDKDIQLNWIFDGEKYQKILKPDDSAYIKPFIEHNFRGEGKILILRVGGKSTGDAQIELSFVGKPNVERAINEMMLWFDPTGKN</sequence>
<name>A0A075H041_9ARCH</name>
<dbReference type="PROSITE" id="PS50943">
    <property type="entry name" value="HTH_CROC1"/>
    <property type="match status" value="1"/>
</dbReference>
<dbReference type="Gene3D" id="1.10.260.40">
    <property type="entry name" value="lambda repressor-like DNA-binding domains"/>
    <property type="match status" value="1"/>
</dbReference>
<dbReference type="SUPFAM" id="SSF47413">
    <property type="entry name" value="lambda repressor-like DNA-binding domains"/>
    <property type="match status" value="1"/>
</dbReference>
<dbReference type="AlphaFoldDB" id="A0A075H041"/>
<evidence type="ECO:0000256" key="1">
    <source>
        <dbReference type="ARBA" id="ARBA00023125"/>
    </source>
</evidence>
<dbReference type="PANTHER" id="PTHR46797">
    <property type="entry name" value="HTH-TYPE TRANSCRIPTIONAL REGULATOR"/>
    <property type="match status" value="1"/>
</dbReference>